<dbReference type="InterPro" id="IPR022771">
    <property type="entry name" value="WAPL_C"/>
</dbReference>
<evidence type="ECO:0000256" key="1">
    <source>
        <dbReference type="SAM" id="MobiDB-lite"/>
    </source>
</evidence>
<dbReference type="InterPro" id="IPR011989">
    <property type="entry name" value="ARM-like"/>
</dbReference>
<reference evidence="3" key="2">
    <citation type="journal article" date="2023" name="IMA Fungus">
        <title>Comparative genomic study of the Penicillium genus elucidates a diverse pangenome and 15 lateral gene transfer events.</title>
        <authorList>
            <person name="Petersen C."/>
            <person name="Sorensen T."/>
            <person name="Nielsen M.R."/>
            <person name="Sondergaard T.E."/>
            <person name="Sorensen J.L."/>
            <person name="Fitzpatrick D.A."/>
            <person name="Frisvad J.C."/>
            <person name="Nielsen K.L."/>
        </authorList>
    </citation>
    <scope>NUCLEOTIDE SEQUENCE</scope>
    <source>
        <strain evidence="3">IBT 21472</strain>
    </source>
</reference>
<feature type="region of interest" description="Disordered" evidence="1">
    <location>
        <begin position="1"/>
        <end position="49"/>
    </location>
</feature>
<evidence type="ECO:0000313" key="4">
    <source>
        <dbReference type="Proteomes" id="UP001147746"/>
    </source>
</evidence>
<protein>
    <recommendedName>
        <fullName evidence="2">Wings apart-like protein C-terminal domain-containing protein</fullName>
    </recommendedName>
</protein>
<feature type="domain" description="Wings apart-like protein C-terminal" evidence="2">
    <location>
        <begin position="109"/>
        <end position="449"/>
    </location>
</feature>
<dbReference type="Proteomes" id="UP001147746">
    <property type="component" value="Unassembled WGS sequence"/>
</dbReference>
<proteinExistence type="predicted"/>
<feature type="compositionally biased region" description="Polar residues" evidence="1">
    <location>
        <begin position="31"/>
        <end position="43"/>
    </location>
</feature>
<gene>
    <name evidence="3" type="ORF">N7476_009443</name>
</gene>
<dbReference type="Gene3D" id="1.25.10.10">
    <property type="entry name" value="Leucine-rich Repeat Variant"/>
    <property type="match status" value="2"/>
</dbReference>
<dbReference type="AlphaFoldDB" id="A0A9W9PQ80"/>
<sequence>MPPDSPLSSSFAHRSPSHPIDTVSPAVPIESQPQGYGQDSTVPASPHLRGSKVTYARQRSFLDDLLGQALPTDLEQPDPLISPRGSSEHIPRARLIAIDDVNDDDDGTVRSIYELRQAGGNVRYRGAVESIFEDIEDPLNSVSGRSSALSQLCGKLLDSKLARQFLDCGFDKRLVDCLSPALEIVPATLALCAFALASQGRSLPYILATAAWPKLLNISSILLSVQDDISIVMQAQNSHLSRPAQNLVQQTASQIKSALFPEDSSIQLSPSFLMLNCLRITVSAFQEKGECPSALPTTLLKQLVDLLLSQSPNGDIYRASAPGNSQVLQLGLSILEMHTTSGGPPQQAHRDILSLLKDMHELLFAKDDSDTTGQQIQMLYIRVILNMTNNDPMLCDSFATSAMVGQLAEIAITNFGDLTEDSLAQENNPLNTVILALGALINLTEQSEASRTMFLEAARGGKSLLDRLLHLFVDNVDSTSKVILLLHSHLRNGT</sequence>
<name>A0A9W9PQ80_9EURO</name>
<organism evidence="3 4">
    <name type="scientific">Penicillium atrosanguineum</name>
    <dbReference type="NCBI Taxonomy" id="1132637"/>
    <lineage>
        <taxon>Eukaryota</taxon>
        <taxon>Fungi</taxon>
        <taxon>Dikarya</taxon>
        <taxon>Ascomycota</taxon>
        <taxon>Pezizomycotina</taxon>
        <taxon>Eurotiomycetes</taxon>
        <taxon>Eurotiomycetidae</taxon>
        <taxon>Eurotiales</taxon>
        <taxon>Aspergillaceae</taxon>
        <taxon>Penicillium</taxon>
    </lineage>
</organism>
<reference evidence="3" key="1">
    <citation type="submission" date="2022-12" db="EMBL/GenBank/DDBJ databases">
        <authorList>
            <person name="Petersen C."/>
        </authorList>
    </citation>
    <scope>NUCLEOTIDE SEQUENCE</scope>
    <source>
        <strain evidence="3">IBT 21472</strain>
    </source>
</reference>
<evidence type="ECO:0000313" key="3">
    <source>
        <dbReference type="EMBL" id="KAJ5302644.1"/>
    </source>
</evidence>
<accession>A0A9W9PQ80</accession>
<dbReference type="EMBL" id="JAPZBO010000009">
    <property type="protein sequence ID" value="KAJ5302644.1"/>
    <property type="molecule type" value="Genomic_DNA"/>
</dbReference>
<keyword evidence="4" id="KW-1185">Reference proteome</keyword>
<comment type="caution">
    <text evidence="3">The sequence shown here is derived from an EMBL/GenBank/DDBJ whole genome shotgun (WGS) entry which is preliminary data.</text>
</comment>
<feature type="compositionally biased region" description="Polar residues" evidence="1">
    <location>
        <begin position="1"/>
        <end position="12"/>
    </location>
</feature>
<evidence type="ECO:0000259" key="2">
    <source>
        <dbReference type="Pfam" id="PF07814"/>
    </source>
</evidence>
<dbReference type="Pfam" id="PF07814">
    <property type="entry name" value="WAPL"/>
    <property type="match status" value="1"/>
</dbReference>